<dbReference type="EMBL" id="QWLL01000030">
    <property type="protein sequence ID" value="RII77331.1"/>
    <property type="molecule type" value="Genomic_DNA"/>
</dbReference>
<accession>A0A399M6D7</accession>
<sequence length="285" mass="32878">MYLGFELENFQPLERVSKKEVDEYKARARNLNIQDLAEFVVTRLQGHDVLDAKGLADILFPAKKAHIFLSHSHRDEDNAIKFAIAMERRDVKVFIDSCVWGSVDAVLDVVNEKYSDSEVVGDQKYFSHRKCDLASAAVHMLLTTELNRMIDDTECFVFLNTKQSVPIRQQGQENGRMLTLSPWIYSELSFSARVRSRKPSRKRLSKPSKFRVAEDCMQSVFHLARSAVFGFDADSGHLPTITGEELREHFLHTRYRGGFYLDSLYYQYELEEAFSERAVDFALID</sequence>
<gene>
    <name evidence="1" type="ORF">D0894_12000</name>
</gene>
<evidence type="ECO:0000313" key="1">
    <source>
        <dbReference type="EMBL" id="RII77331.1"/>
    </source>
</evidence>
<protein>
    <recommendedName>
        <fullName evidence="3">Toll/interleukin-1 receptor domain-containing protein</fullName>
    </recommendedName>
</protein>
<evidence type="ECO:0000313" key="2">
    <source>
        <dbReference type="Proteomes" id="UP000265875"/>
    </source>
</evidence>
<comment type="caution">
    <text evidence="1">The sequence shown here is derived from an EMBL/GenBank/DDBJ whole genome shotgun (WGS) entry which is preliminary data.</text>
</comment>
<dbReference type="Proteomes" id="UP000265875">
    <property type="component" value="Unassembled WGS sequence"/>
</dbReference>
<organism evidence="1 2">
    <name type="scientific">Pseudomonas monteilii</name>
    <dbReference type="NCBI Taxonomy" id="76759"/>
    <lineage>
        <taxon>Bacteria</taxon>
        <taxon>Pseudomonadati</taxon>
        <taxon>Pseudomonadota</taxon>
        <taxon>Gammaproteobacteria</taxon>
        <taxon>Pseudomonadales</taxon>
        <taxon>Pseudomonadaceae</taxon>
        <taxon>Pseudomonas</taxon>
    </lineage>
</organism>
<dbReference type="GeneID" id="72420438"/>
<dbReference type="AlphaFoldDB" id="A0A399M6D7"/>
<proteinExistence type="predicted"/>
<reference evidence="1 2" key="1">
    <citation type="submission" date="2018-08" db="EMBL/GenBank/DDBJ databases">
        <title>Draft genome sequence of the cyanotroph, Pseudomonas monteilii BCN3.</title>
        <authorList>
            <person name="Jones L.B."/>
            <person name="Kunz D.A."/>
        </authorList>
    </citation>
    <scope>NUCLEOTIDE SEQUENCE [LARGE SCALE GENOMIC DNA]</scope>
    <source>
        <strain evidence="1 2">BCN3</strain>
    </source>
</reference>
<name>A0A399M6D7_9PSED</name>
<dbReference type="RefSeq" id="WP_119369886.1">
    <property type="nucleotide sequence ID" value="NZ_QWLL01000030.1"/>
</dbReference>
<evidence type="ECO:0008006" key="3">
    <source>
        <dbReference type="Google" id="ProtNLM"/>
    </source>
</evidence>